<gene>
    <name evidence="2" type="ORF">BDV25DRAFT_140352</name>
</gene>
<dbReference type="InterPro" id="IPR036259">
    <property type="entry name" value="MFS_trans_sf"/>
</dbReference>
<feature type="transmembrane region" description="Helical" evidence="1">
    <location>
        <begin position="189"/>
        <end position="209"/>
    </location>
</feature>
<dbReference type="Pfam" id="PF12351">
    <property type="entry name" value="Fig1"/>
    <property type="match status" value="1"/>
</dbReference>
<keyword evidence="3" id="KW-1185">Reference proteome</keyword>
<dbReference type="SUPFAM" id="SSF103473">
    <property type="entry name" value="MFS general substrate transporter"/>
    <property type="match status" value="1"/>
</dbReference>
<accession>A0A5N6TU66</accession>
<keyword evidence="1" id="KW-1133">Transmembrane helix</keyword>
<feature type="transmembrane region" description="Helical" evidence="1">
    <location>
        <begin position="241"/>
        <end position="262"/>
    </location>
</feature>
<evidence type="ECO:0000256" key="1">
    <source>
        <dbReference type="SAM" id="Phobius"/>
    </source>
</evidence>
<dbReference type="OrthoDB" id="3550957at2759"/>
<dbReference type="InterPro" id="IPR033481">
    <property type="entry name" value="Dni1/Fig1"/>
</dbReference>
<dbReference type="AlphaFoldDB" id="A0A5N6TU66"/>
<dbReference type="GO" id="GO:0000747">
    <property type="term" value="P:conjugation with cellular fusion"/>
    <property type="evidence" value="ECO:0007669"/>
    <property type="project" value="TreeGrafter"/>
</dbReference>
<dbReference type="GO" id="GO:0016020">
    <property type="term" value="C:membrane"/>
    <property type="evidence" value="ECO:0007669"/>
    <property type="project" value="InterPro"/>
</dbReference>
<feature type="transmembrane region" description="Helical" evidence="1">
    <location>
        <begin position="148"/>
        <end position="169"/>
    </location>
</feature>
<protein>
    <submittedName>
        <fullName evidence="2">Ca2+ regulator and membrane fusion protein Fig1-domain-containing protein</fullName>
    </submittedName>
</protein>
<dbReference type="GO" id="GO:0043332">
    <property type="term" value="C:mating projection tip"/>
    <property type="evidence" value="ECO:0007669"/>
    <property type="project" value="TreeGrafter"/>
</dbReference>
<keyword evidence="1" id="KW-0812">Transmembrane</keyword>
<organism evidence="2 3">
    <name type="scientific">Aspergillus avenaceus</name>
    <dbReference type="NCBI Taxonomy" id="36643"/>
    <lineage>
        <taxon>Eukaryota</taxon>
        <taxon>Fungi</taxon>
        <taxon>Dikarya</taxon>
        <taxon>Ascomycota</taxon>
        <taxon>Pezizomycotina</taxon>
        <taxon>Eurotiomycetes</taxon>
        <taxon>Eurotiomycetidae</taxon>
        <taxon>Eurotiales</taxon>
        <taxon>Aspergillaceae</taxon>
        <taxon>Aspergillus</taxon>
        <taxon>Aspergillus subgen. Circumdati</taxon>
    </lineage>
</organism>
<feature type="transmembrane region" description="Helical" evidence="1">
    <location>
        <begin position="12"/>
        <end position="32"/>
    </location>
</feature>
<dbReference type="PANTHER" id="PTHR28092">
    <property type="entry name" value="FACTOR-INDUCED GENE 1 PROTEIN"/>
    <property type="match status" value="1"/>
</dbReference>
<dbReference type="EMBL" id="ML742109">
    <property type="protein sequence ID" value="KAE8149903.1"/>
    <property type="molecule type" value="Genomic_DNA"/>
</dbReference>
<name>A0A5N6TU66_ASPAV</name>
<dbReference type="PANTHER" id="PTHR28092:SF1">
    <property type="entry name" value="FACTOR-INDUCED GENE 1 PROTEIN"/>
    <property type="match status" value="1"/>
</dbReference>
<sequence>MNISKKPFFKISSHHILMVICLISIIILSVLVSGCSSTEMSNIYLISMEYNNITNPVRGEPVVINHAIAEHIYNISENRHETIRGVLTGYRGFCVIQRDGAHVCSTRAATLAKTINGRNSRLRNTTVDPLNLIWMSQNFQDKMAFDGFVFMSIILMVICIVLFAGFPGWRKEIDSSGEEKEVKPYPSRWLMYSALVCSGLSSTMGLVVMQSQYNSVVAAGVMAEQLMYGAIQTHVGAAGMALGWVAVMCMGVVAIAAFGYVVKHQALSLIRKMLDKKDEEQDKEEP</sequence>
<dbReference type="PROSITE" id="PS51257">
    <property type="entry name" value="PROKAR_LIPOPROTEIN"/>
    <property type="match status" value="1"/>
</dbReference>
<evidence type="ECO:0000313" key="3">
    <source>
        <dbReference type="Proteomes" id="UP000325780"/>
    </source>
</evidence>
<evidence type="ECO:0000313" key="2">
    <source>
        <dbReference type="EMBL" id="KAE8149903.1"/>
    </source>
</evidence>
<proteinExistence type="predicted"/>
<keyword evidence="1" id="KW-0472">Membrane</keyword>
<reference evidence="2 3" key="1">
    <citation type="submission" date="2019-04" db="EMBL/GenBank/DDBJ databases">
        <title>Friends and foes A comparative genomics study of 23 Aspergillus species from section Flavi.</title>
        <authorList>
            <consortium name="DOE Joint Genome Institute"/>
            <person name="Kjaerbolling I."/>
            <person name="Vesth T."/>
            <person name="Frisvad J.C."/>
            <person name="Nybo J.L."/>
            <person name="Theobald S."/>
            <person name="Kildgaard S."/>
            <person name="Isbrandt T."/>
            <person name="Kuo A."/>
            <person name="Sato A."/>
            <person name="Lyhne E.K."/>
            <person name="Kogle M.E."/>
            <person name="Wiebenga A."/>
            <person name="Kun R.S."/>
            <person name="Lubbers R.J."/>
            <person name="Makela M.R."/>
            <person name="Barry K."/>
            <person name="Chovatia M."/>
            <person name="Clum A."/>
            <person name="Daum C."/>
            <person name="Haridas S."/>
            <person name="He G."/>
            <person name="LaButti K."/>
            <person name="Lipzen A."/>
            <person name="Mondo S."/>
            <person name="Riley R."/>
            <person name="Salamov A."/>
            <person name="Simmons B.A."/>
            <person name="Magnuson J.K."/>
            <person name="Henrissat B."/>
            <person name="Mortensen U.H."/>
            <person name="Larsen T.O."/>
            <person name="Devries R.P."/>
            <person name="Grigoriev I.V."/>
            <person name="Machida M."/>
            <person name="Baker S.E."/>
            <person name="Andersen M.R."/>
        </authorList>
    </citation>
    <scope>NUCLEOTIDE SEQUENCE [LARGE SCALE GENOMIC DNA]</scope>
    <source>
        <strain evidence="2 3">IBT 18842</strain>
    </source>
</reference>
<feature type="transmembrane region" description="Helical" evidence="1">
    <location>
        <begin position="216"/>
        <end position="235"/>
    </location>
</feature>
<dbReference type="Proteomes" id="UP000325780">
    <property type="component" value="Unassembled WGS sequence"/>
</dbReference>